<dbReference type="EMBL" id="CP157804">
    <property type="protein sequence ID" value="XBQ24772.1"/>
    <property type="molecule type" value="Genomic_DNA"/>
</dbReference>
<name>A0AAU7N4A7_9FLAO</name>
<sequence length="49" mass="5996">MKKKRYEGILEEVPRYEIYLNVNKLQKGKYKLKIMNKNHVIKSTHFSKE</sequence>
<dbReference type="RefSeq" id="WP_349352919.1">
    <property type="nucleotide sequence ID" value="NZ_CP157804.1"/>
</dbReference>
<reference evidence="1" key="1">
    <citation type="submission" date="2024-05" db="EMBL/GenBank/DDBJ databases">
        <title>Draft Genome Sequences of Flagellimonas sp. MMG031 and Marinobacter sp. MMG032 Isolated from the dinoflagellate Symbiodinium pilosum.</title>
        <authorList>
            <person name="Shikuma N.J."/>
            <person name="Farrell M.V."/>
        </authorList>
    </citation>
    <scope>NUCLEOTIDE SEQUENCE</scope>
    <source>
        <strain evidence="1">MMG031</strain>
    </source>
</reference>
<evidence type="ECO:0000313" key="1">
    <source>
        <dbReference type="EMBL" id="XBQ24772.1"/>
    </source>
</evidence>
<gene>
    <name evidence="1" type="ORF">ABNE31_07605</name>
</gene>
<proteinExistence type="predicted"/>
<organism evidence="1">
    <name type="scientific">Flagellimonas sp. MMG031</name>
    <dbReference type="NCBI Taxonomy" id="3158549"/>
    <lineage>
        <taxon>Bacteria</taxon>
        <taxon>Pseudomonadati</taxon>
        <taxon>Bacteroidota</taxon>
        <taxon>Flavobacteriia</taxon>
        <taxon>Flavobacteriales</taxon>
        <taxon>Flavobacteriaceae</taxon>
        <taxon>Flagellimonas</taxon>
    </lineage>
</organism>
<accession>A0AAU7N4A7</accession>
<dbReference type="KEGG" id="fld:ABNE31_07605"/>
<protein>
    <submittedName>
        <fullName evidence="1">Uncharacterized protein</fullName>
    </submittedName>
</protein>
<dbReference type="AlphaFoldDB" id="A0AAU7N4A7"/>